<keyword evidence="2" id="KW-1185">Reference proteome</keyword>
<accession>A0AA35NLK9</accession>
<dbReference type="EMBL" id="OX365909">
    <property type="protein sequence ID" value="CAI4050162.1"/>
    <property type="molecule type" value="Genomic_DNA"/>
</dbReference>
<reference evidence="1" key="1">
    <citation type="submission" date="2022-10" db="EMBL/GenBank/DDBJ databases">
        <authorList>
            <person name="Byrne P K."/>
        </authorList>
    </citation>
    <scope>NUCLEOTIDE SEQUENCE</scope>
    <source>
        <strain evidence="1">IFO1802</strain>
    </source>
</reference>
<gene>
    <name evidence="1" type="primary">SKDI14G2720</name>
    <name evidence="1" type="ORF">SKDI_14G2720</name>
</gene>
<dbReference type="InterPro" id="IPR018555">
    <property type="entry name" value="C630.06c-like"/>
</dbReference>
<dbReference type="Proteomes" id="UP001162087">
    <property type="component" value="Chromosome 14"/>
</dbReference>
<proteinExistence type="predicted"/>
<dbReference type="OrthoDB" id="3994490at2759"/>
<evidence type="ECO:0000313" key="2">
    <source>
        <dbReference type="Proteomes" id="UP001162087"/>
    </source>
</evidence>
<name>A0AA35NLK9_SACK1</name>
<dbReference type="Pfam" id="PF09428">
    <property type="entry name" value="DUF2011"/>
    <property type="match status" value="1"/>
</dbReference>
<evidence type="ECO:0000313" key="1">
    <source>
        <dbReference type="EMBL" id="CAI4050162.1"/>
    </source>
</evidence>
<protein>
    <submittedName>
        <fullName evidence="1">Uncharacterized protein</fullName>
    </submittedName>
</protein>
<sequence length="293" mass="34370">MHRMRIIFVSQAFSLLTLQRVVYFFLHRVSRRDLYNEGEEIEEDNIHNNSGATNNEGPDVLIPPTEFEFVEVKRTDSPLGFTANSQDADEEREENKDEFEFPLFSFGVVEESKGTIEENQGAPDAEKNAEERNQVKLMRISLKEPEEEIIDQKRPKEYYFTNYSVEQRQQFLQSSIDYDTVLQESATILKDDQHIHDKWPYCQGKIINLHEYNLKIELQQQSDLKIKKRRPGQKQRAARKLALERSKERDAKAREIKKMLKKKFHKRGGKKNKKKPVLNPLANAASAPKFRTE</sequence>
<organism evidence="1 2">
    <name type="scientific">Saccharomyces kudriavzevii (strain ATCC MYA-4449 / AS 2.2408 / CBS 8840 / NBRC 1802 / NCYC 2889)</name>
    <name type="common">Yeast</name>
    <dbReference type="NCBI Taxonomy" id="226230"/>
    <lineage>
        <taxon>Eukaryota</taxon>
        <taxon>Fungi</taxon>
        <taxon>Dikarya</taxon>
        <taxon>Ascomycota</taxon>
        <taxon>Saccharomycotina</taxon>
        <taxon>Saccharomycetes</taxon>
        <taxon>Saccharomycetales</taxon>
        <taxon>Saccharomycetaceae</taxon>
        <taxon>Saccharomyces</taxon>
    </lineage>
</organism>